<protein>
    <submittedName>
        <fullName evidence="4">Bromo domain-containing protein</fullName>
    </submittedName>
</protein>
<feature type="region of interest" description="Disordered" evidence="1">
    <location>
        <begin position="406"/>
        <end position="442"/>
    </location>
</feature>
<feature type="compositionally biased region" description="Polar residues" evidence="1">
    <location>
        <begin position="39"/>
        <end position="51"/>
    </location>
</feature>
<keyword evidence="3" id="KW-1185">Reference proteome</keyword>
<feature type="region of interest" description="Disordered" evidence="1">
    <location>
        <begin position="1"/>
        <end position="193"/>
    </location>
</feature>
<name>A0A183AMV4_9TREM</name>
<feature type="region of interest" description="Disordered" evidence="1">
    <location>
        <begin position="317"/>
        <end position="355"/>
    </location>
</feature>
<feature type="compositionally biased region" description="Basic and acidic residues" evidence="1">
    <location>
        <begin position="100"/>
        <end position="117"/>
    </location>
</feature>
<feature type="compositionally biased region" description="Basic residues" evidence="1">
    <location>
        <begin position="317"/>
        <end position="332"/>
    </location>
</feature>
<organism evidence="4">
    <name type="scientific">Echinostoma caproni</name>
    <dbReference type="NCBI Taxonomy" id="27848"/>
    <lineage>
        <taxon>Eukaryota</taxon>
        <taxon>Metazoa</taxon>
        <taxon>Spiralia</taxon>
        <taxon>Lophotrochozoa</taxon>
        <taxon>Platyhelminthes</taxon>
        <taxon>Trematoda</taxon>
        <taxon>Digenea</taxon>
        <taxon>Plagiorchiida</taxon>
        <taxon>Echinostomata</taxon>
        <taxon>Echinostomatoidea</taxon>
        <taxon>Echinostomatidae</taxon>
        <taxon>Echinostoma</taxon>
    </lineage>
</organism>
<reference evidence="4" key="1">
    <citation type="submission" date="2016-06" db="UniProtKB">
        <authorList>
            <consortium name="WormBaseParasite"/>
        </authorList>
    </citation>
    <scope>IDENTIFICATION</scope>
</reference>
<feature type="compositionally biased region" description="Polar residues" evidence="1">
    <location>
        <begin position="119"/>
        <end position="139"/>
    </location>
</feature>
<feature type="region of interest" description="Disordered" evidence="1">
    <location>
        <begin position="612"/>
        <end position="631"/>
    </location>
</feature>
<feature type="compositionally biased region" description="Basic residues" evidence="1">
    <location>
        <begin position="52"/>
        <end position="66"/>
    </location>
</feature>
<dbReference type="AlphaFoldDB" id="A0A183AMV4"/>
<feature type="compositionally biased region" description="Polar residues" evidence="1">
    <location>
        <begin position="79"/>
        <end position="99"/>
    </location>
</feature>
<reference evidence="2 3" key="2">
    <citation type="submission" date="2018-11" db="EMBL/GenBank/DDBJ databases">
        <authorList>
            <consortium name="Pathogen Informatics"/>
        </authorList>
    </citation>
    <scope>NUCLEOTIDE SEQUENCE [LARGE SCALE GENOMIC DNA]</scope>
    <source>
        <strain evidence="2 3">Egypt</strain>
    </source>
</reference>
<feature type="compositionally biased region" description="Polar residues" evidence="1">
    <location>
        <begin position="1"/>
        <end position="31"/>
    </location>
</feature>
<feature type="region of interest" description="Disordered" evidence="1">
    <location>
        <begin position="460"/>
        <end position="481"/>
    </location>
</feature>
<dbReference type="Proteomes" id="UP000272942">
    <property type="component" value="Unassembled WGS sequence"/>
</dbReference>
<evidence type="ECO:0000256" key="1">
    <source>
        <dbReference type="SAM" id="MobiDB-lite"/>
    </source>
</evidence>
<proteinExistence type="predicted"/>
<dbReference type="WBParaSite" id="ECPE_0000831501-mRNA-1">
    <property type="protein sequence ID" value="ECPE_0000831501-mRNA-1"/>
    <property type="gene ID" value="ECPE_0000831501"/>
</dbReference>
<dbReference type="EMBL" id="UZAN01045770">
    <property type="protein sequence ID" value="VDP83170.1"/>
    <property type="molecule type" value="Genomic_DNA"/>
</dbReference>
<dbReference type="OrthoDB" id="6250648at2759"/>
<gene>
    <name evidence="2" type="ORF">ECPE_LOCUS8289</name>
</gene>
<accession>A0A183AMV4</accession>
<evidence type="ECO:0000313" key="2">
    <source>
        <dbReference type="EMBL" id="VDP83170.1"/>
    </source>
</evidence>
<sequence>MRSSSRWRLTVESSGALSRTTSASVSKNSSPVIRKSTESNESSHLNTSASNRGRHRVHAKVGRPRLTKSIEIPKKVETNQKVASQCSKNNLRTKSQESSAGEKSEVSNRKNSDKRCPSDVNSTSVQGTLKITQEASSEPATKRPRGRPRSSIMSKENLKEKSTPSFEEVLRDQSVIQSKSEPKSENGRSIDIPISPPSICSPKLLKKEDLYCAEELRFGASDNVLQDLLKEINTYGVVPKVYGHNGQNSFKTEDVSPDAVFVFDVPVVKHVFENLWESSNTVLNLDTKDLFLALNGLLRPGVCELWRRRLEEQSKKLSRSHMGRLRPNPRPRRYSDMFVSSGDQTNTGRHPIPDLPVYTEKVRSGSRSVAVAAARLTAAKRLIRAKSNHKRGPRIVTDSTCGVSKKLPPIVGNSNSTARSRRKSQKVSSGVETAPRTRRRPDVSHHIDWKFCYAQSDKQNSLVNQTTPKRRRKTEVSPDKCQVRTITQPDVDEFASGQDSPTISASMDTSTVKIHREKNDSYFTKDHPSSDGQSPYTFELKKSLARLEIGSSADGRRKRRHALTVQRKRPIERPVCNLADPDHLSWRNEMAEKNDPLSDSSVTSVDNYDRPFRQSKWILPPTPRPKGSSLK</sequence>
<evidence type="ECO:0000313" key="4">
    <source>
        <dbReference type="WBParaSite" id="ECPE_0000831501-mRNA-1"/>
    </source>
</evidence>
<evidence type="ECO:0000313" key="3">
    <source>
        <dbReference type="Proteomes" id="UP000272942"/>
    </source>
</evidence>